<evidence type="ECO:0000313" key="2">
    <source>
        <dbReference type="Proteomes" id="UP000326678"/>
    </source>
</evidence>
<dbReference type="Proteomes" id="UP000326678">
    <property type="component" value="Chromosome Gxm2"/>
</dbReference>
<dbReference type="AlphaFoldDB" id="A0A5P8WFQ9"/>
<sequence length="59" mass="6471">MLNFVLLTIIQHCAARQSSISFSFTELGTIATICNGLRSQPHPHPAIAALDAYVQLLEF</sequence>
<dbReference type="EMBL" id="CP045227">
    <property type="protein sequence ID" value="QFS51667.1"/>
    <property type="molecule type" value="Genomic_DNA"/>
</dbReference>
<accession>A0A5P8WFQ9</accession>
<dbReference type="KEGG" id="nsh:GXM_09161"/>
<organism evidence="1 2">
    <name type="scientific">Nostoc sphaeroides CCNUC1</name>
    <dbReference type="NCBI Taxonomy" id="2653204"/>
    <lineage>
        <taxon>Bacteria</taxon>
        <taxon>Bacillati</taxon>
        <taxon>Cyanobacteriota</taxon>
        <taxon>Cyanophyceae</taxon>
        <taxon>Nostocales</taxon>
        <taxon>Nostocaceae</taxon>
        <taxon>Nostoc</taxon>
    </lineage>
</organism>
<protein>
    <submittedName>
        <fullName evidence="1">Uncharacterized protein</fullName>
    </submittedName>
</protein>
<name>A0A5P8WFQ9_9NOSO</name>
<reference evidence="1 2" key="1">
    <citation type="submission" date="2019-10" db="EMBL/GenBank/DDBJ databases">
        <title>Genomic and transcriptomic insights into the perfect genentic adaptation of a filamentous nitrogen-fixing cyanobacterium to rice fields.</title>
        <authorList>
            <person name="Chen Z."/>
        </authorList>
    </citation>
    <scope>NUCLEOTIDE SEQUENCE [LARGE SCALE GENOMIC DNA]</scope>
    <source>
        <strain evidence="1">CCNUC1</strain>
    </source>
</reference>
<keyword evidence="2" id="KW-1185">Reference proteome</keyword>
<gene>
    <name evidence="1" type="ORF">GXM_09161</name>
</gene>
<evidence type="ECO:0000313" key="1">
    <source>
        <dbReference type="EMBL" id="QFS51667.1"/>
    </source>
</evidence>
<proteinExistence type="predicted"/>